<protein>
    <submittedName>
        <fullName evidence="1">Uncharacterized protein</fullName>
    </submittedName>
</protein>
<accession>X1BU95</accession>
<dbReference type="AlphaFoldDB" id="X1BU95"/>
<feature type="non-terminal residue" evidence="1">
    <location>
        <position position="1"/>
    </location>
</feature>
<reference evidence="1" key="1">
    <citation type="journal article" date="2014" name="Front. Microbiol.">
        <title>High frequency of phylogenetically diverse reductive dehalogenase-homologous genes in deep subseafloor sedimentary metagenomes.</title>
        <authorList>
            <person name="Kawai M."/>
            <person name="Futagami T."/>
            <person name="Toyoda A."/>
            <person name="Takaki Y."/>
            <person name="Nishi S."/>
            <person name="Hori S."/>
            <person name="Arai W."/>
            <person name="Tsubouchi T."/>
            <person name="Morono Y."/>
            <person name="Uchiyama I."/>
            <person name="Ito T."/>
            <person name="Fujiyama A."/>
            <person name="Inagaki F."/>
            <person name="Takami H."/>
        </authorList>
    </citation>
    <scope>NUCLEOTIDE SEQUENCE</scope>
    <source>
        <strain evidence="1">Expedition CK06-06</strain>
    </source>
</reference>
<gene>
    <name evidence="1" type="ORF">S01H4_30756</name>
</gene>
<name>X1BU95_9ZZZZ</name>
<organism evidence="1">
    <name type="scientific">marine sediment metagenome</name>
    <dbReference type="NCBI Taxonomy" id="412755"/>
    <lineage>
        <taxon>unclassified sequences</taxon>
        <taxon>metagenomes</taxon>
        <taxon>ecological metagenomes</taxon>
    </lineage>
</organism>
<dbReference type="EMBL" id="BART01015904">
    <property type="protein sequence ID" value="GAG75716.1"/>
    <property type="molecule type" value="Genomic_DNA"/>
</dbReference>
<proteinExistence type="predicted"/>
<comment type="caution">
    <text evidence="1">The sequence shown here is derived from an EMBL/GenBank/DDBJ whole genome shotgun (WGS) entry which is preliminary data.</text>
</comment>
<evidence type="ECO:0000313" key="1">
    <source>
        <dbReference type="EMBL" id="GAG75716.1"/>
    </source>
</evidence>
<sequence>LPKVDAILGEWDNTVSQLNAKLTEIAKKFAF</sequence>